<feature type="region of interest" description="Disordered" evidence="2">
    <location>
        <begin position="1"/>
        <end position="191"/>
    </location>
</feature>
<accession>A0AAD6J4F2</accession>
<comment type="similarity">
    <text evidence="1">Belongs to the TRAFAC class TrmE-Era-EngA-EngB-Septin-like GTPase superfamily. Septin GTPase family.</text>
</comment>
<feature type="domain" description="Septin-type G" evidence="3">
    <location>
        <begin position="223"/>
        <end position="576"/>
    </location>
</feature>
<name>A0AAD6J4F2_DREDA</name>
<dbReference type="AlphaFoldDB" id="A0AAD6J4F2"/>
<keyword evidence="1" id="KW-0342">GTP-binding</keyword>
<evidence type="ECO:0000256" key="2">
    <source>
        <dbReference type="SAM" id="MobiDB-lite"/>
    </source>
</evidence>
<keyword evidence="5" id="KW-1185">Reference proteome</keyword>
<feature type="compositionally biased region" description="Pro residues" evidence="2">
    <location>
        <begin position="107"/>
        <end position="119"/>
    </location>
</feature>
<organism evidence="4 5">
    <name type="scientific">Drechslerella dactyloides</name>
    <name type="common">Nematode-trapping fungus</name>
    <name type="synonym">Arthrobotrys dactyloides</name>
    <dbReference type="NCBI Taxonomy" id="74499"/>
    <lineage>
        <taxon>Eukaryota</taxon>
        <taxon>Fungi</taxon>
        <taxon>Dikarya</taxon>
        <taxon>Ascomycota</taxon>
        <taxon>Pezizomycotina</taxon>
        <taxon>Orbiliomycetes</taxon>
        <taxon>Orbiliales</taxon>
        <taxon>Orbiliaceae</taxon>
        <taxon>Drechslerella</taxon>
    </lineage>
</organism>
<feature type="compositionally biased region" description="Acidic residues" evidence="2">
    <location>
        <begin position="477"/>
        <end position="494"/>
    </location>
</feature>
<dbReference type="Proteomes" id="UP001221413">
    <property type="component" value="Unassembled WGS sequence"/>
</dbReference>
<reference evidence="4" key="1">
    <citation type="submission" date="2023-01" db="EMBL/GenBank/DDBJ databases">
        <title>The chitinases involved in constricting ring structure development in the nematode-trapping fungus Drechslerella dactyloides.</title>
        <authorList>
            <person name="Wang R."/>
            <person name="Zhang L."/>
            <person name="Tang P."/>
            <person name="Li S."/>
            <person name="Liang L."/>
        </authorList>
    </citation>
    <scope>NUCLEOTIDE SEQUENCE</scope>
    <source>
        <strain evidence="4">YMF1.00031</strain>
    </source>
</reference>
<dbReference type="PANTHER" id="PTHR18884">
    <property type="entry name" value="SEPTIN"/>
    <property type="match status" value="1"/>
</dbReference>
<gene>
    <name evidence="4" type="ORF">Dda_0337</name>
</gene>
<evidence type="ECO:0000313" key="4">
    <source>
        <dbReference type="EMBL" id="KAJ6264194.1"/>
    </source>
</evidence>
<evidence type="ECO:0000313" key="5">
    <source>
        <dbReference type="Proteomes" id="UP001221413"/>
    </source>
</evidence>
<comment type="caution">
    <text evidence="4">The sequence shown here is derived from an EMBL/GenBank/DDBJ whole genome shotgun (WGS) entry which is preliminary data.</text>
</comment>
<feature type="region of interest" description="Disordered" evidence="2">
    <location>
        <begin position="459"/>
        <end position="496"/>
    </location>
</feature>
<dbReference type="SUPFAM" id="SSF52540">
    <property type="entry name" value="P-loop containing nucleoside triphosphate hydrolases"/>
    <property type="match status" value="1"/>
</dbReference>
<dbReference type="InterPro" id="IPR027417">
    <property type="entry name" value="P-loop_NTPase"/>
</dbReference>
<evidence type="ECO:0000259" key="3">
    <source>
        <dbReference type="PROSITE" id="PS51719"/>
    </source>
</evidence>
<dbReference type="EMBL" id="JAQGDS010000001">
    <property type="protein sequence ID" value="KAJ6264194.1"/>
    <property type="molecule type" value="Genomic_DNA"/>
</dbReference>
<dbReference type="Gene3D" id="3.40.50.300">
    <property type="entry name" value="P-loop containing nucleotide triphosphate hydrolases"/>
    <property type="match status" value="1"/>
</dbReference>
<dbReference type="Pfam" id="PF00735">
    <property type="entry name" value="Septin"/>
    <property type="match status" value="2"/>
</dbReference>
<protein>
    <submittedName>
        <fullName evidence="4">Septin-9</fullName>
    </submittedName>
</protein>
<keyword evidence="1" id="KW-0547">Nucleotide-binding</keyword>
<sequence>MMMMQAPSHPPPPPPAEEIGHMHHHRGRPTTPRDGASPLGRLTVPKNSSKASANGSAVDLSSKSPAQAHPPREQTPPPPRRSSLGNLLRRSRSNDKMHKKIKKNQPALPPPVPKTPPRLPELDIAKMGNTPMRSFGGPSSSAHDHQSQNHHPTSPVSSGPKPSMDLPSRGTDQGEKQENVKPGFDVSQDPYQNVSITNRGRYSYASSAVSTIHGPRRLRKRKDPIPFNVLVIGARGSGKSSFVQFLKYSLANSGKPHKKGVANGGPLFSYTEELEDPQVPSFEPDTGAFKKSYIETDIDGERVGITIWDSDGLEKSVVDLQMREITAFIENKFEETFTEEMRVSRIPGNKDSHIHCTFLLMDPSRLDAGVSKSIRRGPKSTKDTEHEGLDDNLDLQVFRALNGKTTVIPIISKADTCTLAQMSQLKGLVVKSLHASRIDPLSNLELDLDYSPAAIAKSSGSAPQRLKKPRKNALQEASEESENESTSSDEESEAGSEYLPNIPAISIIPFSVISPDHYSSEFVGRQYAWGVADPCNQSHCDFVKLKEAVFTDWRGDLRESSREVWYENWRTSRLSKTGGRQTNGRGH</sequence>
<dbReference type="PROSITE" id="PS51719">
    <property type="entry name" value="G_SEPTIN"/>
    <property type="match status" value="1"/>
</dbReference>
<evidence type="ECO:0000256" key="1">
    <source>
        <dbReference type="RuleBase" id="RU004560"/>
    </source>
</evidence>
<dbReference type="GO" id="GO:0005525">
    <property type="term" value="F:GTP binding"/>
    <property type="evidence" value="ECO:0007669"/>
    <property type="project" value="UniProtKB-KW"/>
</dbReference>
<dbReference type="InterPro" id="IPR030379">
    <property type="entry name" value="G_SEPTIN_dom"/>
</dbReference>
<proteinExistence type="inferred from homology"/>
<feature type="compositionally biased region" description="Low complexity" evidence="2">
    <location>
        <begin position="46"/>
        <end position="57"/>
    </location>
</feature>